<name>A0A9P9AP99_9HYPO</name>
<comment type="caution">
    <text evidence="2">The sequence shown here is derived from an EMBL/GenBank/DDBJ whole genome shotgun (WGS) entry which is preliminary data.</text>
</comment>
<dbReference type="SUPFAM" id="SSF81383">
    <property type="entry name" value="F-box domain"/>
    <property type="match status" value="1"/>
</dbReference>
<dbReference type="InterPro" id="IPR001810">
    <property type="entry name" value="F-box_dom"/>
</dbReference>
<dbReference type="InterPro" id="IPR056021">
    <property type="entry name" value="DUF7600"/>
</dbReference>
<evidence type="ECO:0000313" key="3">
    <source>
        <dbReference type="Proteomes" id="UP000777438"/>
    </source>
</evidence>
<evidence type="ECO:0000259" key="1">
    <source>
        <dbReference type="PROSITE" id="PS50181"/>
    </source>
</evidence>
<proteinExistence type="predicted"/>
<dbReference type="Proteomes" id="UP000777438">
    <property type="component" value="Unassembled WGS sequence"/>
</dbReference>
<protein>
    <recommendedName>
        <fullName evidence="1">F-box domain-containing protein</fullName>
    </recommendedName>
</protein>
<sequence>MPVRIASCIVCGAPLIEAGESPRWMTELRTLYTAREQWHHARVSQAGKRHDFKDLIPVDESIDEHASAAWIDESWVQMLIMRDTWEGDLPGRPRRTSIPFWGYAFHSACWDILSAAFPNSSSAGAVQALFDLFRSQHMFLGSMKWGHDYGGLIKHVHKVHVARLSLGEDPTLWMERLTGTAYLSDPLHIPQLELLLAASNLILREDGQEHRVMKLPVNDAFLTLPAEIITEILVELDSADVCSLRLASRVIADAELPDRFWRSRFWSSREFAHVFEVDQSSAASNRHRALYAGCKALKNNEGMTNRKRVWHLACRISELAQLRLESLPCSGTLSRTLTENGAHRDSRQWCKAEGLLSTTSRTLLNSGSRALCEGTVDFTDQVSGIAVFSVCFDGKRYISGIQLLPRGSKPMPLGYCHSPNAMYLRCENLIGFHVALDARGIRGLRLQSASGAMSGWVGDHRDVAKKLLTFPPRGQSSENILQAIKCGFDALKMVSLSVSSGERTKATGSHSRRRDEIDVRTSSLWYPEVPDADMRLVGSRNFDIYSCHVPYTLVLFGGSDGCLLPYLTSVTIWTTNQPFSRWPSPAKHTHLWGIEFQYSNGQASMVLGQPPPAPGPNDHYKPQAHHVTIDSAAGERLTRVEAMYETPNFVSGLRLHTSQARALTIPPSLMSKVAEVPEDELIVKSLDPGEGAIVGMYTSLKHDAFFQFLGIASKIL</sequence>
<organism evidence="2 3">
    <name type="scientific">Thelonectria olida</name>
    <dbReference type="NCBI Taxonomy" id="1576542"/>
    <lineage>
        <taxon>Eukaryota</taxon>
        <taxon>Fungi</taxon>
        <taxon>Dikarya</taxon>
        <taxon>Ascomycota</taxon>
        <taxon>Pezizomycotina</taxon>
        <taxon>Sordariomycetes</taxon>
        <taxon>Hypocreomycetidae</taxon>
        <taxon>Hypocreales</taxon>
        <taxon>Nectriaceae</taxon>
        <taxon>Thelonectria</taxon>
    </lineage>
</organism>
<feature type="domain" description="F-box" evidence="1">
    <location>
        <begin position="218"/>
        <end position="264"/>
    </location>
</feature>
<dbReference type="PROSITE" id="PS50181">
    <property type="entry name" value="FBOX"/>
    <property type="match status" value="1"/>
</dbReference>
<keyword evidence="3" id="KW-1185">Reference proteome</keyword>
<evidence type="ECO:0000313" key="2">
    <source>
        <dbReference type="EMBL" id="KAH6889418.1"/>
    </source>
</evidence>
<reference evidence="2 3" key="1">
    <citation type="journal article" date="2021" name="Nat. Commun.">
        <title>Genetic determinants of endophytism in the Arabidopsis root mycobiome.</title>
        <authorList>
            <person name="Mesny F."/>
            <person name="Miyauchi S."/>
            <person name="Thiergart T."/>
            <person name="Pickel B."/>
            <person name="Atanasova L."/>
            <person name="Karlsson M."/>
            <person name="Huettel B."/>
            <person name="Barry K.W."/>
            <person name="Haridas S."/>
            <person name="Chen C."/>
            <person name="Bauer D."/>
            <person name="Andreopoulos W."/>
            <person name="Pangilinan J."/>
            <person name="LaButti K."/>
            <person name="Riley R."/>
            <person name="Lipzen A."/>
            <person name="Clum A."/>
            <person name="Drula E."/>
            <person name="Henrissat B."/>
            <person name="Kohler A."/>
            <person name="Grigoriev I.V."/>
            <person name="Martin F.M."/>
            <person name="Hacquard S."/>
        </authorList>
    </citation>
    <scope>NUCLEOTIDE SEQUENCE [LARGE SCALE GENOMIC DNA]</scope>
    <source>
        <strain evidence="2 3">MPI-CAGE-CH-0241</strain>
    </source>
</reference>
<accession>A0A9P9AP99</accession>
<dbReference type="Pfam" id="PF24539">
    <property type="entry name" value="DUF7600"/>
    <property type="match status" value="1"/>
</dbReference>
<dbReference type="EMBL" id="JAGPYM010000011">
    <property type="protein sequence ID" value="KAH6889418.1"/>
    <property type="molecule type" value="Genomic_DNA"/>
</dbReference>
<dbReference type="InterPro" id="IPR036047">
    <property type="entry name" value="F-box-like_dom_sf"/>
</dbReference>
<gene>
    <name evidence="2" type="ORF">B0T10DRAFT_52095</name>
</gene>
<dbReference type="OrthoDB" id="5273847at2759"/>
<dbReference type="AlphaFoldDB" id="A0A9P9AP99"/>